<feature type="compositionally biased region" description="Polar residues" evidence="1">
    <location>
        <begin position="37"/>
        <end position="49"/>
    </location>
</feature>
<reference evidence="2" key="1">
    <citation type="journal article" date="2020" name="Stud. Mycol.">
        <title>101 Dothideomycetes genomes: a test case for predicting lifestyles and emergence of pathogens.</title>
        <authorList>
            <person name="Haridas S."/>
            <person name="Albert R."/>
            <person name="Binder M."/>
            <person name="Bloem J."/>
            <person name="Labutti K."/>
            <person name="Salamov A."/>
            <person name="Andreopoulos B."/>
            <person name="Baker S."/>
            <person name="Barry K."/>
            <person name="Bills G."/>
            <person name="Bluhm B."/>
            <person name="Cannon C."/>
            <person name="Castanera R."/>
            <person name="Culley D."/>
            <person name="Daum C."/>
            <person name="Ezra D."/>
            <person name="Gonzalez J."/>
            <person name="Henrissat B."/>
            <person name="Kuo A."/>
            <person name="Liang C."/>
            <person name="Lipzen A."/>
            <person name="Lutzoni F."/>
            <person name="Magnuson J."/>
            <person name="Mondo S."/>
            <person name="Nolan M."/>
            <person name="Ohm R."/>
            <person name="Pangilinan J."/>
            <person name="Park H.-J."/>
            <person name="Ramirez L."/>
            <person name="Alfaro M."/>
            <person name="Sun H."/>
            <person name="Tritt A."/>
            <person name="Yoshinaga Y."/>
            <person name="Zwiers L.-H."/>
            <person name="Turgeon B."/>
            <person name="Goodwin S."/>
            <person name="Spatafora J."/>
            <person name="Crous P."/>
            <person name="Grigoriev I."/>
        </authorList>
    </citation>
    <scope>NUCLEOTIDE SEQUENCE</scope>
    <source>
        <strain evidence="2">CBS 133067</strain>
    </source>
</reference>
<accession>A0A9P4IHV1</accession>
<feature type="compositionally biased region" description="Basic and acidic residues" evidence="1">
    <location>
        <begin position="51"/>
        <end position="61"/>
    </location>
</feature>
<keyword evidence="3" id="KW-1185">Reference proteome</keyword>
<evidence type="ECO:0000256" key="1">
    <source>
        <dbReference type="SAM" id="MobiDB-lite"/>
    </source>
</evidence>
<dbReference type="AlphaFoldDB" id="A0A9P4IHV1"/>
<dbReference type="EMBL" id="ML978123">
    <property type="protein sequence ID" value="KAF2101840.1"/>
    <property type="molecule type" value="Genomic_DNA"/>
</dbReference>
<evidence type="ECO:0000313" key="3">
    <source>
        <dbReference type="Proteomes" id="UP000799772"/>
    </source>
</evidence>
<comment type="caution">
    <text evidence="2">The sequence shown here is derived from an EMBL/GenBank/DDBJ whole genome shotgun (WGS) entry which is preliminary data.</text>
</comment>
<protein>
    <submittedName>
        <fullName evidence="2">Uncharacterized protein</fullName>
    </submittedName>
</protein>
<evidence type="ECO:0000313" key="2">
    <source>
        <dbReference type="EMBL" id="KAF2101840.1"/>
    </source>
</evidence>
<dbReference type="Proteomes" id="UP000799772">
    <property type="component" value="Unassembled WGS sequence"/>
</dbReference>
<feature type="compositionally biased region" description="Polar residues" evidence="1">
    <location>
        <begin position="1"/>
        <end position="21"/>
    </location>
</feature>
<gene>
    <name evidence="2" type="ORF">NA57DRAFT_73280</name>
</gene>
<feature type="region of interest" description="Disordered" evidence="1">
    <location>
        <begin position="1"/>
        <end position="61"/>
    </location>
</feature>
<sequence length="485" mass="54959">MDTSSLESISSPPTKATIQLETATSSDSWAATSFSSQASPSPGTKSATQRSRPDPSRPRSLRKWQELARNKNPQIALSWPSSNDAPAGNGERVVHWAQNRLSARSSVRRRTTGRGLGSAIFAPWERRWVRKGGVLDTAEGRIPLIRHDSAASPGWLSQSKAVIVTTTAGNTYRIHSSPRRSSLAEEVEEWKGTHGAGWRELLWDNDSTAGECNMARSRSLEMLQHHLGPEWDDLHRKQDECASLRPRKYGWRESSVYEAECDDFQEVLLELRRAGAMPPQRARGGLFTHGSWDEDMTHFRKVTSPESKRVMIPLFWGDFGRTLIDPVRLWVSGHCRRSVVHEENDGDEAFIFNIPLFQCQSQSSHSAYGSIDPLSLSSTLAMSDDGHLQGDGTPRYLRDCFEPYLVGVRRFIKWTSDSAAHIVRGAWEKMSFSTYKWEDMEDVQAISWQNRPLPEGASYRWVRIPGQGWRFEEFIHDVYDAWNPD</sequence>
<feature type="compositionally biased region" description="Low complexity" evidence="1">
    <location>
        <begin position="22"/>
        <end position="36"/>
    </location>
</feature>
<proteinExistence type="predicted"/>
<name>A0A9P4IHV1_9PEZI</name>
<organism evidence="2 3">
    <name type="scientific">Rhizodiscina lignyota</name>
    <dbReference type="NCBI Taxonomy" id="1504668"/>
    <lineage>
        <taxon>Eukaryota</taxon>
        <taxon>Fungi</taxon>
        <taxon>Dikarya</taxon>
        <taxon>Ascomycota</taxon>
        <taxon>Pezizomycotina</taxon>
        <taxon>Dothideomycetes</taxon>
        <taxon>Pleosporomycetidae</taxon>
        <taxon>Aulographales</taxon>
        <taxon>Rhizodiscinaceae</taxon>
        <taxon>Rhizodiscina</taxon>
    </lineage>
</organism>